<feature type="chain" id="PRO_5044004934" evidence="2">
    <location>
        <begin position="20"/>
        <end position="182"/>
    </location>
</feature>
<reference evidence="4" key="2">
    <citation type="submission" date="2022-06" db="EMBL/GenBank/DDBJ databases">
        <title>Thermospira aquatica gen. nov., sp. nov.</title>
        <authorList>
            <person name="Ben Ali Gam Z."/>
            <person name="Labat M."/>
        </authorList>
    </citation>
    <scope>NUCLEOTIDE SEQUENCE</scope>
    <source>
        <strain evidence="4">F1F22</strain>
    </source>
</reference>
<reference evidence="4" key="1">
    <citation type="submission" date="2021-04" db="EMBL/GenBank/DDBJ databases">
        <authorList>
            <person name="Postec A."/>
        </authorList>
    </citation>
    <scope>NUCLEOTIDE SEQUENCE</scope>
    <source>
        <strain evidence="4">F1F22</strain>
    </source>
</reference>
<sequence length="182" mass="19993">MRKIFGMIVSMVLSVLVFAQVNINTDALKQQVQTAAGSAEEQAYKKVREEFKKRIADIPFAYNSAELPLKDPKYQVMGYDVDSFMKQVLIPALSQAINALPTGRKVVIEGHANAVGPEEPQDGKRGNKALSQARAEAVLEYILRNSKLERSKFVIRAAGSSKPLSGVDPTSVKNCRVSLDIE</sequence>
<name>A0AAX3BCF6_9SPIR</name>
<dbReference type="PROSITE" id="PS51123">
    <property type="entry name" value="OMPA_2"/>
    <property type="match status" value="1"/>
</dbReference>
<gene>
    <name evidence="4" type="ORF">KDW03_10910</name>
</gene>
<dbReference type="Proteomes" id="UP001056539">
    <property type="component" value="Chromosome"/>
</dbReference>
<dbReference type="InterPro" id="IPR036737">
    <property type="entry name" value="OmpA-like_sf"/>
</dbReference>
<dbReference type="GO" id="GO:0016020">
    <property type="term" value="C:membrane"/>
    <property type="evidence" value="ECO:0007669"/>
    <property type="project" value="UniProtKB-UniRule"/>
</dbReference>
<dbReference type="AlphaFoldDB" id="A0AAX3BCF6"/>
<evidence type="ECO:0000256" key="1">
    <source>
        <dbReference type="PROSITE-ProRule" id="PRU00473"/>
    </source>
</evidence>
<protein>
    <submittedName>
        <fullName evidence="4">OmpA family protein</fullName>
    </submittedName>
</protein>
<dbReference type="InterPro" id="IPR050330">
    <property type="entry name" value="Bact_OuterMem_StrucFunc"/>
</dbReference>
<dbReference type="PANTHER" id="PTHR30329">
    <property type="entry name" value="STATOR ELEMENT OF FLAGELLAR MOTOR COMPLEX"/>
    <property type="match status" value="1"/>
</dbReference>
<feature type="signal peptide" evidence="2">
    <location>
        <begin position="1"/>
        <end position="19"/>
    </location>
</feature>
<keyword evidence="1" id="KW-0472">Membrane</keyword>
<evidence type="ECO:0000256" key="2">
    <source>
        <dbReference type="SAM" id="SignalP"/>
    </source>
</evidence>
<evidence type="ECO:0000313" key="4">
    <source>
        <dbReference type="EMBL" id="URA09974.1"/>
    </source>
</evidence>
<feature type="domain" description="OmpA-like" evidence="3">
    <location>
        <begin position="47"/>
        <end position="182"/>
    </location>
</feature>
<evidence type="ECO:0000313" key="5">
    <source>
        <dbReference type="Proteomes" id="UP001056539"/>
    </source>
</evidence>
<dbReference type="RefSeq" id="WP_271435106.1">
    <property type="nucleotide sequence ID" value="NZ_CP073355.1"/>
</dbReference>
<dbReference type="PANTHER" id="PTHR30329:SF21">
    <property type="entry name" value="LIPOPROTEIN YIAD-RELATED"/>
    <property type="match status" value="1"/>
</dbReference>
<dbReference type="InterPro" id="IPR006665">
    <property type="entry name" value="OmpA-like"/>
</dbReference>
<dbReference type="SUPFAM" id="SSF103088">
    <property type="entry name" value="OmpA-like"/>
    <property type="match status" value="1"/>
</dbReference>
<dbReference type="EMBL" id="CP073355">
    <property type="protein sequence ID" value="URA09974.1"/>
    <property type="molecule type" value="Genomic_DNA"/>
</dbReference>
<organism evidence="4 5">
    <name type="scientific">Thermospira aquatica</name>
    <dbReference type="NCBI Taxonomy" id="2828656"/>
    <lineage>
        <taxon>Bacteria</taxon>
        <taxon>Pseudomonadati</taxon>
        <taxon>Spirochaetota</taxon>
        <taxon>Spirochaetia</taxon>
        <taxon>Brevinematales</taxon>
        <taxon>Thermospiraceae</taxon>
        <taxon>Thermospira</taxon>
    </lineage>
</organism>
<dbReference type="Gene3D" id="3.30.1330.60">
    <property type="entry name" value="OmpA-like domain"/>
    <property type="match status" value="1"/>
</dbReference>
<keyword evidence="2" id="KW-0732">Signal</keyword>
<proteinExistence type="predicted"/>
<accession>A0AAX3BCF6</accession>
<evidence type="ECO:0000259" key="3">
    <source>
        <dbReference type="PROSITE" id="PS51123"/>
    </source>
</evidence>
<dbReference type="KEGG" id="taqu:KDW03_10910"/>
<dbReference type="Pfam" id="PF00691">
    <property type="entry name" value="OmpA"/>
    <property type="match status" value="1"/>
</dbReference>
<keyword evidence="5" id="KW-1185">Reference proteome</keyword>